<dbReference type="EMBL" id="MU154728">
    <property type="protein sequence ID" value="KAF9488173.1"/>
    <property type="molecule type" value="Genomic_DNA"/>
</dbReference>
<dbReference type="AlphaFoldDB" id="A0A9P5ZJD9"/>
<organism evidence="2 3">
    <name type="scientific">Pleurotus eryngii</name>
    <name type="common">Boletus of the steppes</name>
    <dbReference type="NCBI Taxonomy" id="5323"/>
    <lineage>
        <taxon>Eukaryota</taxon>
        <taxon>Fungi</taxon>
        <taxon>Dikarya</taxon>
        <taxon>Basidiomycota</taxon>
        <taxon>Agaricomycotina</taxon>
        <taxon>Agaricomycetes</taxon>
        <taxon>Agaricomycetidae</taxon>
        <taxon>Agaricales</taxon>
        <taxon>Pleurotineae</taxon>
        <taxon>Pleurotaceae</taxon>
        <taxon>Pleurotus</taxon>
    </lineage>
</organism>
<comment type="caution">
    <text evidence="2">The sequence shown here is derived from an EMBL/GenBank/DDBJ whole genome shotgun (WGS) entry which is preliminary data.</text>
</comment>
<protein>
    <submittedName>
        <fullName evidence="2">Uncharacterized protein</fullName>
    </submittedName>
</protein>
<gene>
    <name evidence="2" type="ORF">BDN71DRAFT_525184</name>
</gene>
<feature type="region of interest" description="Disordered" evidence="1">
    <location>
        <begin position="99"/>
        <end position="124"/>
    </location>
</feature>
<evidence type="ECO:0000313" key="2">
    <source>
        <dbReference type="EMBL" id="KAF9488173.1"/>
    </source>
</evidence>
<name>A0A9P5ZJD9_PLEER</name>
<reference evidence="2" key="1">
    <citation type="submission" date="2020-11" db="EMBL/GenBank/DDBJ databases">
        <authorList>
            <consortium name="DOE Joint Genome Institute"/>
            <person name="Ahrendt S."/>
            <person name="Riley R."/>
            <person name="Andreopoulos W."/>
            <person name="Labutti K."/>
            <person name="Pangilinan J."/>
            <person name="Ruiz-Duenas F.J."/>
            <person name="Barrasa J.M."/>
            <person name="Sanchez-Garcia M."/>
            <person name="Camarero S."/>
            <person name="Miyauchi S."/>
            <person name="Serrano A."/>
            <person name="Linde D."/>
            <person name="Babiker R."/>
            <person name="Drula E."/>
            <person name="Ayuso-Fernandez I."/>
            <person name="Pacheco R."/>
            <person name="Padilla G."/>
            <person name="Ferreira P."/>
            <person name="Barriuso J."/>
            <person name="Kellner H."/>
            <person name="Castanera R."/>
            <person name="Alfaro M."/>
            <person name="Ramirez L."/>
            <person name="Pisabarro A.G."/>
            <person name="Kuo A."/>
            <person name="Tritt A."/>
            <person name="Lipzen A."/>
            <person name="He G."/>
            <person name="Yan M."/>
            <person name="Ng V."/>
            <person name="Cullen D."/>
            <person name="Martin F."/>
            <person name="Rosso M.-N."/>
            <person name="Henrissat B."/>
            <person name="Hibbett D."/>
            <person name="Martinez A.T."/>
            <person name="Grigoriev I.V."/>
        </authorList>
    </citation>
    <scope>NUCLEOTIDE SEQUENCE</scope>
    <source>
        <strain evidence="2">ATCC 90797</strain>
    </source>
</reference>
<dbReference type="Proteomes" id="UP000807025">
    <property type="component" value="Unassembled WGS sequence"/>
</dbReference>
<sequence>MMMMIDEEGCETVADFRMSAVESMQCGRTQLVLHAHSLCHIARRKIFITKIRIHAKCTIHRVERASNLSHHLGGVIWGQSRHGGPRRRAMPRVHVISAPQTKNESCVRREETRNQTVGQGDFGG</sequence>
<accession>A0A9P5ZJD9</accession>
<evidence type="ECO:0000313" key="3">
    <source>
        <dbReference type="Proteomes" id="UP000807025"/>
    </source>
</evidence>
<proteinExistence type="predicted"/>
<evidence type="ECO:0000256" key="1">
    <source>
        <dbReference type="SAM" id="MobiDB-lite"/>
    </source>
</evidence>
<keyword evidence="3" id="KW-1185">Reference proteome</keyword>